<evidence type="ECO:0000313" key="1">
    <source>
        <dbReference type="EMBL" id="NHF63476.1"/>
    </source>
</evidence>
<dbReference type="OrthoDB" id="4774698at2"/>
<reference evidence="1 2" key="2">
    <citation type="submission" date="2020-03" db="EMBL/GenBank/DDBJ databases">
        <title>Chryseoglobus sp. isolated from a deep-sea seamount.</title>
        <authorList>
            <person name="Zhang D.-C."/>
        </authorList>
    </citation>
    <scope>NUCLEOTIDE SEQUENCE [LARGE SCALE GENOMIC DNA]</scope>
    <source>
        <strain evidence="1 2">KN1116</strain>
    </source>
</reference>
<comment type="caution">
    <text evidence="1">The sequence shown here is derived from an EMBL/GenBank/DDBJ whole genome shotgun (WGS) entry which is preliminary data.</text>
</comment>
<accession>A0A9E5JR80</accession>
<protein>
    <submittedName>
        <fullName evidence="1">Uncharacterized protein</fullName>
    </submittedName>
</protein>
<dbReference type="EMBL" id="VIKT02000015">
    <property type="protein sequence ID" value="NHF63476.1"/>
    <property type="molecule type" value="Genomic_DNA"/>
</dbReference>
<proteinExistence type="predicted"/>
<dbReference type="Proteomes" id="UP000818266">
    <property type="component" value="Unassembled WGS sequence"/>
</dbReference>
<evidence type="ECO:0000313" key="2">
    <source>
        <dbReference type="Proteomes" id="UP000818266"/>
    </source>
</evidence>
<sequence>MSAAAANDRSAAEAAREQALGEISDVLLNLEHTRTRAKKALQRVRKSGGEHNVELALTELIADLERTHKRFMHDTYYAGDTLRLL</sequence>
<reference evidence="1 2" key="1">
    <citation type="submission" date="2019-06" db="EMBL/GenBank/DDBJ databases">
        <authorList>
            <person name="De-Chao Zhang Q."/>
        </authorList>
    </citation>
    <scope>NUCLEOTIDE SEQUENCE [LARGE SCALE GENOMIC DNA]</scope>
    <source>
        <strain evidence="1 2">KN1116</strain>
    </source>
</reference>
<dbReference type="RefSeq" id="WP_152583873.1">
    <property type="nucleotide sequence ID" value="NZ_VIKT02000015.1"/>
</dbReference>
<keyword evidence="2" id="KW-1185">Reference proteome</keyword>
<gene>
    <name evidence="1" type="ORF">FK219_009535</name>
</gene>
<name>A0A9E5JR80_9MICO</name>
<organism evidence="1 2">
    <name type="scientific">Microcella pacifica</name>
    <dbReference type="NCBI Taxonomy" id="2591847"/>
    <lineage>
        <taxon>Bacteria</taxon>
        <taxon>Bacillati</taxon>
        <taxon>Actinomycetota</taxon>
        <taxon>Actinomycetes</taxon>
        <taxon>Micrococcales</taxon>
        <taxon>Microbacteriaceae</taxon>
        <taxon>Microcella</taxon>
    </lineage>
</organism>
<dbReference type="AlphaFoldDB" id="A0A9E5JR80"/>